<dbReference type="PANTHER" id="PTHR42851">
    <property type="entry name" value="ALDOLASE-RELATED"/>
    <property type="match status" value="1"/>
</dbReference>
<organism evidence="3 4">
    <name type="scientific">Paspalum notatum var. saurae</name>
    <dbReference type="NCBI Taxonomy" id="547442"/>
    <lineage>
        <taxon>Eukaryota</taxon>
        <taxon>Viridiplantae</taxon>
        <taxon>Streptophyta</taxon>
        <taxon>Embryophyta</taxon>
        <taxon>Tracheophyta</taxon>
        <taxon>Spermatophyta</taxon>
        <taxon>Magnoliopsida</taxon>
        <taxon>Liliopsida</taxon>
        <taxon>Poales</taxon>
        <taxon>Poaceae</taxon>
        <taxon>PACMAD clade</taxon>
        <taxon>Panicoideae</taxon>
        <taxon>Andropogonodae</taxon>
        <taxon>Paspaleae</taxon>
        <taxon>Paspalinae</taxon>
        <taxon>Paspalum</taxon>
    </lineage>
</organism>
<keyword evidence="4" id="KW-1185">Reference proteome</keyword>
<proteinExistence type="predicted"/>
<dbReference type="Pfam" id="PF00855">
    <property type="entry name" value="PWWP"/>
    <property type="match status" value="1"/>
</dbReference>
<reference evidence="3 4" key="1">
    <citation type="submission" date="2024-02" db="EMBL/GenBank/DDBJ databases">
        <title>High-quality chromosome-scale genome assembly of Pensacola bahiagrass (Paspalum notatum Flugge var. saurae).</title>
        <authorList>
            <person name="Vega J.M."/>
            <person name="Podio M."/>
            <person name="Orjuela J."/>
            <person name="Siena L.A."/>
            <person name="Pessino S.C."/>
            <person name="Combes M.C."/>
            <person name="Mariac C."/>
            <person name="Albertini E."/>
            <person name="Pupilli F."/>
            <person name="Ortiz J.P.A."/>
            <person name="Leblanc O."/>
        </authorList>
    </citation>
    <scope>NUCLEOTIDE SEQUENCE [LARGE SCALE GENOMIC DNA]</scope>
    <source>
        <strain evidence="3">R1</strain>
        <tissue evidence="3">Leaf</tissue>
    </source>
</reference>
<feature type="region of interest" description="Disordered" evidence="1">
    <location>
        <begin position="471"/>
        <end position="522"/>
    </location>
</feature>
<gene>
    <name evidence="3" type="ORF">U9M48_038535</name>
</gene>
<feature type="compositionally biased region" description="Basic and acidic residues" evidence="1">
    <location>
        <begin position="395"/>
        <end position="405"/>
    </location>
</feature>
<feature type="compositionally biased region" description="Basic residues" evidence="1">
    <location>
        <begin position="314"/>
        <end position="323"/>
    </location>
</feature>
<evidence type="ECO:0000313" key="4">
    <source>
        <dbReference type="Proteomes" id="UP001341281"/>
    </source>
</evidence>
<feature type="domain" description="PWWP" evidence="2">
    <location>
        <begin position="209"/>
        <end position="269"/>
    </location>
</feature>
<name>A0AAQ3XB57_PASNO</name>
<dbReference type="CDD" id="cd05162">
    <property type="entry name" value="PWWP"/>
    <property type="match status" value="1"/>
</dbReference>
<dbReference type="InterPro" id="IPR000313">
    <property type="entry name" value="PWWP_dom"/>
</dbReference>
<feature type="compositionally biased region" description="Polar residues" evidence="1">
    <location>
        <begin position="475"/>
        <end position="490"/>
    </location>
</feature>
<dbReference type="InterPro" id="IPR053063">
    <property type="entry name" value="PWWP_domain_containing_PDP"/>
</dbReference>
<feature type="region of interest" description="Disordered" evidence="1">
    <location>
        <begin position="303"/>
        <end position="405"/>
    </location>
</feature>
<dbReference type="EMBL" id="CP144753">
    <property type="protein sequence ID" value="WVZ92473.1"/>
    <property type="molecule type" value="Genomic_DNA"/>
</dbReference>
<sequence length="540" mass="59968">MTRLPRNRAKRARKRKWCARSPAGAKAGRITRARWEGIAQAGKNHARVGKDWCRRGITFVPLPLHPSQSIAAALFFHLSHASPLCSSAAAKPPCSAHLLRLLPLSVAPFDPPRLCFPASALSWFNDFHTPTHTPLRSRRTISAYPGVLLLPRLSLGARPLSVGEWRRLGLGKRRRRPTRRFASIIMVNENAEKDHGINPENKLRHNFRLGDITWVKCSGSSWWPAQVIDESCVGSKPKKKEKDDCLVRLYGTCQYLYVDPWKSISEFKMMLKQENKSAMEAFREVLEKELSCVNSCNDYEEEAANSEGGATKGTSKKTSSRKVRNQEGLMQQHKEEEDQEVRSTTTGVTDKKRKSERARQSNSARDAVGKDCNEISDEGLSNKRQKHVPQRASVGRREALRRSDATGDSMLDETLAPHAEIKTMVRDILFKDIIDKEHDAEMAFVDEVINGICNAAEGGVMVGGAASTEGGVQGVRQTGSGVEGESSNFTQRRRDETGDDALQLTSPKTMKGNVGVTSVSRPLCPHSTLTTSQCSKNFTH</sequence>
<protein>
    <recommendedName>
        <fullName evidence="2">PWWP domain-containing protein</fullName>
    </recommendedName>
</protein>
<dbReference type="AlphaFoldDB" id="A0AAQ3XB57"/>
<dbReference type="PROSITE" id="PS50812">
    <property type="entry name" value="PWWP"/>
    <property type="match status" value="1"/>
</dbReference>
<dbReference type="PANTHER" id="PTHR42851:SF13">
    <property type="entry name" value="OS08G0477800 PROTEIN"/>
    <property type="match status" value="1"/>
</dbReference>
<evidence type="ECO:0000313" key="3">
    <source>
        <dbReference type="EMBL" id="WVZ92473.1"/>
    </source>
</evidence>
<accession>A0AAQ3XB57</accession>
<evidence type="ECO:0000256" key="1">
    <source>
        <dbReference type="SAM" id="MobiDB-lite"/>
    </source>
</evidence>
<dbReference type="SUPFAM" id="SSF63748">
    <property type="entry name" value="Tudor/PWWP/MBT"/>
    <property type="match status" value="1"/>
</dbReference>
<dbReference type="Gene3D" id="2.30.30.140">
    <property type="match status" value="1"/>
</dbReference>
<evidence type="ECO:0000259" key="2">
    <source>
        <dbReference type="PROSITE" id="PS50812"/>
    </source>
</evidence>
<dbReference type="Proteomes" id="UP001341281">
    <property type="component" value="Chromosome 09"/>
</dbReference>